<keyword evidence="1" id="KW-0472">Membrane</keyword>
<gene>
    <name evidence="2" type="ORF">AKJ37_06925</name>
</gene>
<evidence type="ECO:0000313" key="3">
    <source>
        <dbReference type="Proteomes" id="UP000070463"/>
    </source>
</evidence>
<name>A0A133UMF6_9EURY</name>
<reference evidence="2 3" key="1">
    <citation type="journal article" date="2016" name="Sci. Rep.">
        <title>Metabolic traits of an uncultured archaeal lineage -MSBL1- from brine pools of the Red Sea.</title>
        <authorList>
            <person name="Mwirichia R."/>
            <person name="Alam I."/>
            <person name="Rashid M."/>
            <person name="Vinu M."/>
            <person name="Ba-Alawi W."/>
            <person name="Anthony Kamau A."/>
            <person name="Kamanda Ngugi D."/>
            <person name="Goker M."/>
            <person name="Klenk H.P."/>
            <person name="Bajic V."/>
            <person name="Stingl U."/>
        </authorList>
    </citation>
    <scope>NUCLEOTIDE SEQUENCE [LARGE SCALE GENOMIC DNA]</scope>
    <source>
        <strain evidence="2">SCGC-AAA259I09</strain>
    </source>
</reference>
<protein>
    <submittedName>
        <fullName evidence="2">Uncharacterized protein</fullName>
    </submittedName>
</protein>
<dbReference type="EMBL" id="LHXR01000146">
    <property type="protein sequence ID" value="KXA95319.1"/>
    <property type="molecule type" value="Genomic_DNA"/>
</dbReference>
<feature type="transmembrane region" description="Helical" evidence="1">
    <location>
        <begin position="87"/>
        <end position="107"/>
    </location>
</feature>
<feature type="transmembrane region" description="Helical" evidence="1">
    <location>
        <begin position="12"/>
        <end position="37"/>
    </location>
</feature>
<evidence type="ECO:0000256" key="1">
    <source>
        <dbReference type="SAM" id="Phobius"/>
    </source>
</evidence>
<keyword evidence="3" id="KW-1185">Reference proteome</keyword>
<keyword evidence="1" id="KW-1133">Transmembrane helix</keyword>
<comment type="caution">
    <text evidence="2">The sequence shown here is derived from an EMBL/GenBank/DDBJ whole genome shotgun (WGS) entry which is preliminary data.</text>
</comment>
<organism evidence="2 3">
    <name type="scientific">candidate division MSBL1 archaeon SCGC-AAA259I09</name>
    <dbReference type="NCBI Taxonomy" id="1698267"/>
    <lineage>
        <taxon>Archaea</taxon>
        <taxon>Methanobacteriati</taxon>
        <taxon>Methanobacteriota</taxon>
        <taxon>candidate division MSBL1</taxon>
    </lineage>
</organism>
<sequence>MKQNSEESLDSRVALAGVIGGTMGLLVSGMDGLIAFSVSKGDIMLHWMGWSICLPRLISGFGLGFILGVFFSFAYDHLPGKRGIVKGTVLAAVLSLPYLVLRFLFIHSLSVPTLILVEAIAKTVILILVWGMPVGYLWNKLVLC</sequence>
<evidence type="ECO:0000313" key="2">
    <source>
        <dbReference type="EMBL" id="KXA95319.1"/>
    </source>
</evidence>
<keyword evidence="1" id="KW-0812">Transmembrane</keyword>
<proteinExistence type="predicted"/>
<dbReference type="AlphaFoldDB" id="A0A133UMF6"/>
<feature type="transmembrane region" description="Helical" evidence="1">
    <location>
        <begin position="57"/>
        <end position="75"/>
    </location>
</feature>
<accession>A0A133UMF6</accession>
<dbReference type="Proteomes" id="UP000070463">
    <property type="component" value="Unassembled WGS sequence"/>
</dbReference>
<feature type="transmembrane region" description="Helical" evidence="1">
    <location>
        <begin position="119"/>
        <end position="138"/>
    </location>
</feature>